<comment type="subcellular location">
    <subcellularLocation>
        <location evidence="1 14">Cell outer membrane</location>
        <topology evidence="1 14">Multi-pass membrane protein</topology>
    </subcellularLocation>
</comment>
<dbReference type="InterPro" id="IPR000531">
    <property type="entry name" value="Beta-barrel_TonB"/>
</dbReference>
<evidence type="ECO:0000256" key="2">
    <source>
        <dbReference type="ARBA" id="ARBA00009810"/>
    </source>
</evidence>
<name>A0ABX0PCK5_9BURK</name>
<keyword evidence="4 14" id="KW-1134">Transmembrane beta strand</keyword>
<evidence type="ECO:0000256" key="15">
    <source>
        <dbReference type="RuleBase" id="RU003357"/>
    </source>
</evidence>
<dbReference type="InterPro" id="IPR012910">
    <property type="entry name" value="Plug_dom"/>
</dbReference>
<gene>
    <name evidence="19" type="ORF">HAV22_12940</name>
</gene>
<organism evidence="19 20">
    <name type="scientific">Telluria antibiotica</name>
    <dbReference type="NCBI Taxonomy" id="2717319"/>
    <lineage>
        <taxon>Bacteria</taxon>
        <taxon>Pseudomonadati</taxon>
        <taxon>Pseudomonadota</taxon>
        <taxon>Betaproteobacteria</taxon>
        <taxon>Burkholderiales</taxon>
        <taxon>Oxalobacteraceae</taxon>
        <taxon>Telluria group</taxon>
        <taxon>Telluria</taxon>
    </lineage>
</organism>
<feature type="signal peptide" evidence="16">
    <location>
        <begin position="1"/>
        <end position="27"/>
    </location>
</feature>
<keyword evidence="11 14" id="KW-0472">Membrane</keyword>
<keyword evidence="9" id="KW-0406">Ion transport</keyword>
<sequence>MQAAVEQFQCRLKGVALAVLGAYSIHAAAVGAPADPVGPDGDQAAAAAADAPTQVVVTGTSGRKKKFDTPYAISTIGDDEIQRKEPRSAVDLLKAVPGIKVENSGGQGGGENVVIRGLPFSGFRLMDMLEDGLPLFESNYERQLQIDELYRLDLGTEGAEIVRGGTAPIYSNNASGGVVNFLSNFGTEDPRHTIKLSAGQHRQGRIDFLNSGPLNDLTLYSISGFYRQGNGLRDPGFSKADQGGQLRLGATYTLGGGLGKVFAGFKYLNDRNIFYTSIPLRDARNGNSLGDLIDPHSGTLDSASFRHVQFRVLDGQGGSRLVSRDLADGIHPTVASLTVGGDFNLSDGWKLSDKARYTRADVGFDAILNGAPADAGAILQSNLAAAQKAFPGTTQLRYVYAGTGQVFDPATTAGLTMTNTWSSTRSTIRNALNDLRASKTFGGIHDVSFGLSLSRYRLDQQQIGNAIVTNVRSNPDALDIQALDAAGQATGMVTENGFSTYGSGDLIGNVHGLASALYAAENWHITPAWEADVGVRHEVRTEKGMRGVIGKQVIATGGPLAARSVTGLTGYVPYEHTLNGTAWTVGSLYRISQPLNTFVRYSSAYSLPRLSDYWTNINNGVAGTMPNGQPVPVVPVRQAEAGVKLSLPQMQLTLIGFYSNFKKLNTSTYFANAAGVLVNQPLLINTTTKGIELEGVWRPAKSVELTGSVTLQQPVVDGGATFSTLSPDSIVDKQIPRVPKYMVTLNPAYLFTHEGNRGRVYASFSAVGKGYQDFVNTSILPAYRTLDLGLQYPLTASTNLQVVVANVTNSAGLTEGNARAPEGNAFTAAEATTGRPLFGRSVSVSATFSW</sequence>
<evidence type="ECO:0000256" key="13">
    <source>
        <dbReference type="ARBA" id="ARBA00023237"/>
    </source>
</evidence>
<evidence type="ECO:0000313" key="19">
    <source>
        <dbReference type="EMBL" id="NIA54542.1"/>
    </source>
</evidence>
<protein>
    <submittedName>
        <fullName evidence="19">TonB-dependent receptor</fullName>
    </submittedName>
</protein>
<keyword evidence="10 15" id="KW-0798">TonB box</keyword>
<evidence type="ECO:0000256" key="16">
    <source>
        <dbReference type="SAM" id="SignalP"/>
    </source>
</evidence>
<evidence type="ECO:0000256" key="8">
    <source>
        <dbReference type="ARBA" id="ARBA00023004"/>
    </source>
</evidence>
<evidence type="ECO:0000256" key="9">
    <source>
        <dbReference type="ARBA" id="ARBA00023065"/>
    </source>
</evidence>
<keyword evidence="12 19" id="KW-0675">Receptor</keyword>
<dbReference type="Proteomes" id="UP000716322">
    <property type="component" value="Unassembled WGS sequence"/>
</dbReference>
<evidence type="ECO:0000256" key="1">
    <source>
        <dbReference type="ARBA" id="ARBA00004571"/>
    </source>
</evidence>
<proteinExistence type="inferred from homology"/>
<evidence type="ECO:0000256" key="10">
    <source>
        <dbReference type="ARBA" id="ARBA00023077"/>
    </source>
</evidence>
<comment type="caution">
    <text evidence="19">The sequence shown here is derived from an EMBL/GenBank/DDBJ whole genome shotgun (WGS) entry which is preliminary data.</text>
</comment>
<dbReference type="InterPro" id="IPR039426">
    <property type="entry name" value="TonB-dep_rcpt-like"/>
</dbReference>
<keyword evidence="8" id="KW-0408">Iron</keyword>
<feature type="domain" description="TonB-dependent receptor plug" evidence="18">
    <location>
        <begin position="66"/>
        <end position="178"/>
    </location>
</feature>
<reference evidence="19 20" key="1">
    <citation type="submission" date="2020-03" db="EMBL/GenBank/DDBJ databases">
        <title>Genome sequence of strain Massilia sp. TW-1.</title>
        <authorList>
            <person name="Chaudhary D.K."/>
        </authorList>
    </citation>
    <scope>NUCLEOTIDE SEQUENCE [LARGE SCALE GENOMIC DNA]</scope>
    <source>
        <strain evidence="19 20">TW-1</strain>
    </source>
</reference>
<keyword evidence="7 16" id="KW-0732">Signal</keyword>
<evidence type="ECO:0000256" key="14">
    <source>
        <dbReference type="PROSITE-ProRule" id="PRU01360"/>
    </source>
</evidence>
<keyword evidence="20" id="KW-1185">Reference proteome</keyword>
<dbReference type="Pfam" id="PF00593">
    <property type="entry name" value="TonB_dep_Rec_b-barrel"/>
    <property type="match status" value="1"/>
</dbReference>
<evidence type="ECO:0000256" key="4">
    <source>
        <dbReference type="ARBA" id="ARBA00022452"/>
    </source>
</evidence>
<keyword evidence="5" id="KW-0410">Iron transport</keyword>
<dbReference type="PANTHER" id="PTHR32552:SF89">
    <property type="entry name" value="CATECHOLATE SIDEROPHORE RECEPTOR FIU"/>
    <property type="match status" value="1"/>
</dbReference>
<dbReference type="RefSeq" id="WP_166859501.1">
    <property type="nucleotide sequence ID" value="NZ_JAAQOM010000007.1"/>
</dbReference>
<keyword evidence="13 14" id="KW-0998">Cell outer membrane</keyword>
<comment type="similarity">
    <text evidence="2 14 15">Belongs to the TonB-dependent receptor family.</text>
</comment>
<dbReference type="Gene3D" id="2.170.130.10">
    <property type="entry name" value="TonB-dependent receptor, plug domain"/>
    <property type="match status" value="1"/>
</dbReference>
<keyword evidence="6 14" id="KW-0812">Transmembrane</keyword>
<dbReference type="EMBL" id="JAAQOM010000007">
    <property type="protein sequence ID" value="NIA54542.1"/>
    <property type="molecule type" value="Genomic_DNA"/>
</dbReference>
<dbReference type="SUPFAM" id="SSF56935">
    <property type="entry name" value="Porins"/>
    <property type="match status" value="1"/>
</dbReference>
<dbReference type="InterPro" id="IPR036942">
    <property type="entry name" value="Beta-barrel_TonB_sf"/>
</dbReference>
<evidence type="ECO:0000256" key="6">
    <source>
        <dbReference type="ARBA" id="ARBA00022692"/>
    </source>
</evidence>
<evidence type="ECO:0000313" key="20">
    <source>
        <dbReference type="Proteomes" id="UP000716322"/>
    </source>
</evidence>
<evidence type="ECO:0000256" key="7">
    <source>
        <dbReference type="ARBA" id="ARBA00022729"/>
    </source>
</evidence>
<evidence type="ECO:0000256" key="11">
    <source>
        <dbReference type="ARBA" id="ARBA00023136"/>
    </source>
</evidence>
<feature type="chain" id="PRO_5046599994" evidence="16">
    <location>
        <begin position="28"/>
        <end position="850"/>
    </location>
</feature>
<evidence type="ECO:0000259" key="18">
    <source>
        <dbReference type="Pfam" id="PF07715"/>
    </source>
</evidence>
<feature type="domain" description="TonB-dependent receptor-like beta-barrel" evidence="17">
    <location>
        <begin position="337"/>
        <end position="809"/>
    </location>
</feature>
<dbReference type="InterPro" id="IPR037066">
    <property type="entry name" value="Plug_dom_sf"/>
</dbReference>
<accession>A0ABX0PCK5</accession>
<dbReference type="Gene3D" id="2.40.170.20">
    <property type="entry name" value="TonB-dependent receptor, beta-barrel domain"/>
    <property type="match status" value="1"/>
</dbReference>
<evidence type="ECO:0000259" key="17">
    <source>
        <dbReference type="Pfam" id="PF00593"/>
    </source>
</evidence>
<evidence type="ECO:0000256" key="12">
    <source>
        <dbReference type="ARBA" id="ARBA00023170"/>
    </source>
</evidence>
<keyword evidence="3 14" id="KW-0813">Transport</keyword>
<evidence type="ECO:0000256" key="3">
    <source>
        <dbReference type="ARBA" id="ARBA00022448"/>
    </source>
</evidence>
<dbReference type="PROSITE" id="PS52016">
    <property type="entry name" value="TONB_DEPENDENT_REC_3"/>
    <property type="match status" value="1"/>
</dbReference>
<dbReference type="PANTHER" id="PTHR32552">
    <property type="entry name" value="FERRICHROME IRON RECEPTOR-RELATED"/>
    <property type="match status" value="1"/>
</dbReference>
<dbReference type="Pfam" id="PF07715">
    <property type="entry name" value="Plug"/>
    <property type="match status" value="1"/>
</dbReference>
<evidence type="ECO:0000256" key="5">
    <source>
        <dbReference type="ARBA" id="ARBA00022496"/>
    </source>
</evidence>